<dbReference type="SUPFAM" id="SSF46785">
    <property type="entry name" value="Winged helix' DNA-binding domain"/>
    <property type="match status" value="1"/>
</dbReference>
<dbReference type="InterPro" id="IPR000524">
    <property type="entry name" value="Tscrpt_reg_HTH_GntR"/>
</dbReference>
<gene>
    <name evidence="5" type="primary">phnF</name>
    <name evidence="5" type="ORF">EOI86_20250</name>
</gene>
<dbReference type="Gene3D" id="1.10.10.10">
    <property type="entry name" value="Winged helix-like DNA-binding domain superfamily/Winged helix DNA-binding domain"/>
    <property type="match status" value="1"/>
</dbReference>
<dbReference type="CDD" id="cd07377">
    <property type="entry name" value="WHTH_GntR"/>
    <property type="match status" value="1"/>
</dbReference>
<keyword evidence="3" id="KW-0804">Transcription</keyword>
<dbReference type="Pfam" id="PF00392">
    <property type="entry name" value="GntR"/>
    <property type="match status" value="1"/>
</dbReference>
<dbReference type="Pfam" id="PF07702">
    <property type="entry name" value="UTRA"/>
    <property type="match status" value="1"/>
</dbReference>
<dbReference type="InterPro" id="IPR036388">
    <property type="entry name" value="WH-like_DNA-bd_sf"/>
</dbReference>
<accession>A0A3S2VLQ0</accession>
<dbReference type="InterPro" id="IPR050679">
    <property type="entry name" value="Bact_HTH_transcr_reg"/>
</dbReference>
<dbReference type="InterPro" id="IPR028978">
    <property type="entry name" value="Chorismate_lyase_/UTRA_dom_sf"/>
</dbReference>
<dbReference type="InterPro" id="IPR036390">
    <property type="entry name" value="WH_DNA-bd_sf"/>
</dbReference>
<dbReference type="GO" id="GO:0003700">
    <property type="term" value="F:DNA-binding transcription factor activity"/>
    <property type="evidence" value="ECO:0007669"/>
    <property type="project" value="InterPro"/>
</dbReference>
<evidence type="ECO:0000313" key="6">
    <source>
        <dbReference type="Proteomes" id="UP000287447"/>
    </source>
</evidence>
<dbReference type="GO" id="GO:0045892">
    <property type="term" value="P:negative regulation of DNA-templated transcription"/>
    <property type="evidence" value="ECO:0007669"/>
    <property type="project" value="TreeGrafter"/>
</dbReference>
<dbReference type="NCBIfam" id="TIGR02325">
    <property type="entry name" value="C_P_lyase_phnF"/>
    <property type="match status" value="1"/>
</dbReference>
<name>A0A3S2VLQ0_9PROT</name>
<protein>
    <submittedName>
        <fullName evidence="5">Phosphonate metabolism transcriptional regulator PhnF</fullName>
    </submittedName>
</protein>
<dbReference type="InterPro" id="IPR011663">
    <property type="entry name" value="UTRA"/>
</dbReference>
<sequence length="238" mass="26120">MVKGIAIWKQIEQALLKDITAGTYEPGDQLPTEHQLATRFGVNRHTVRRAISSLVDQGRLRVDQGRGTFVREQTVEYPVGRRVRFTQSVSAAHRMPNREILRAEIVRCDQETADALKIALGSKVVEIQSLGVMDGKPLSYAISQFPADRFASLIPHVKDTKSITAALARLGVSDYTRASTRISAIAPTAELSRHLQIPYGRPILQTEGVDVDANGDPISLNVSQFAGDRIQLLVEPAG</sequence>
<dbReference type="PANTHER" id="PTHR44846">
    <property type="entry name" value="MANNOSYL-D-GLYCERATE TRANSPORT/METABOLISM SYSTEM REPRESSOR MNGR-RELATED"/>
    <property type="match status" value="1"/>
</dbReference>
<comment type="caution">
    <text evidence="5">The sequence shown here is derived from an EMBL/GenBank/DDBJ whole genome shotgun (WGS) entry which is preliminary data.</text>
</comment>
<dbReference type="GO" id="GO:0003677">
    <property type="term" value="F:DNA binding"/>
    <property type="evidence" value="ECO:0007669"/>
    <property type="project" value="UniProtKB-KW"/>
</dbReference>
<dbReference type="PANTHER" id="PTHR44846:SF1">
    <property type="entry name" value="MANNOSYL-D-GLYCERATE TRANSPORT_METABOLISM SYSTEM REPRESSOR MNGR-RELATED"/>
    <property type="match status" value="1"/>
</dbReference>
<dbReference type="InterPro" id="IPR012702">
    <property type="entry name" value="CP_lyase_PhnF"/>
</dbReference>
<reference evidence="6" key="1">
    <citation type="submission" date="2019-01" db="EMBL/GenBank/DDBJ databases">
        <title>Gri0909 isolated from a small marine red alga.</title>
        <authorList>
            <person name="Kim J."/>
            <person name="Jeong S.E."/>
            <person name="Jeon C.O."/>
        </authorList>
    </citation>
    <scope>NUCLEOTIDE SEQUENCE [LARGE SCALE GENOMIC DNA]</scope>
    <source>
        <strain evidence="6">Gri0909</strain>
    </source>
</reference>
<keyword evidence="6" id="KW-1185">Reference proteome</keyword>
<dbReference type="OrthoDB" id="5454556at2"/>
<organism evidence="5 6">
    <name type="scientific">Hwanghaeella grinnelliae</name>
    <dbReference type="NCBI Taxonomy" id="2500179"/>
    <lineage>
        <taxon>Bacteria</taxon>
        <taxon>Pseudomonadati</taxon>
        <taxon>Pseudomonadota</taxon>
        <taxon>Alphaproteobacteria</taxon>
        <taxon>Rhodospirillales</taxon>
        <taxon>Rhodospirillaceae</taxon>
        <taxon>Hwanghaeella</taxon>
    </lineage>
</organism>
<keyword evidence="2" id="KW-0238">DNA-binding</keyword>
<dbReference type="SUPFAM" id="SSF64288">
    <property type="entry name" value="Chorismate lyase-like"/>
    <property type="match status" value="1"/>
</dbReference>
<evidence type="ECO:0000256" key="2">
    <source>
        <dbReference type="ARBA" id="ARBA00023125"/>
    </source>
</evidence>
<evidence type="ECO:0000259" key="4">
    <source>
        <dbReference type="PROSITE" id="PS50949"/>
    </source>
</evidence>
<proteinExistence type="predicted"/>
<keyword evidence="1" id="KW-0805">Transcription regulation</keyword>
<evidence type="ECO:0000256" key="1">
    <source>
        <dbReference type="ARBA" id="ARBA00023015"/>
    </source>
</evidence>
<dbReference type="PROSITE" id="PS50949">
    <property type="entry name" value="HTH_GNTR"/>
    <property type="match status" value="1"/>
</dbReference>
<dbReference type="SMART" id="SM00345">
    <property type="entry name" value="HTH_GNTR"/>
    <property type="match status" value="1"/>
</dbReference>
<dbReference type="AlphaFoldDB" id="A0A3S2VLQ0"/>
<dbReference type="Proteomes" id="UP000287447">
    <property type="component" value="Unassembled WGS sequence"/>
</dbReference>
<feature type="domain" description="HTH gntR-type" evidence="4">
    <location>
        <begin position="5"/>
        <end position="73"/>
    </location>
</feature>
<dbReference type="EMBL" id="SADE01000003">
    <property type="protein sequence ID" value="RVU35154.1"/>
    <property type="molecule type" value="Genomic_DNA"/>
</dbReference>
<dbReference type="PRINTS" id="PR00035">
    <property type="entry name" value="HTHGNTR"/>
</dbReference>
<evidence type="ECO:0000313" key="5">
    <source>
        <dbReference type="EMBL" id="RVU35154.1"/>
    </source>
</evidence>
<evidence type="ECO:0000256" key="3">
    <source>
        <dbReference type="ARBA" id="ARBA00023163"/>
    </source>
</evidence>
<dbReference type="SMART" id="SM00866">
    <property type="entry name" value="UTRA"/>
    <property type="match status" value="1"/>
</dbReference>
<dbReference type="Gene3D" id="3.40.1410.10">
    <property type="entry name" value="Chorismate lyase-like"/>
    <property type="match status" value="1"/>
</dbReference>
<dbReference type="RefSeq" id="WP_127767475.1">
    <property type="nucleotide sequence ID" value="NZ_SADE01000003.1"/>
</dbReference>